<organism evidence="2 3">
    <name type="scientific">Acinetobacter baumannii EGD-HP18</name>
    <dbReference type="NCBI Taxonomy" id="1358412"/>
    <lineage>
        <taxon>Bacteria</taxon>
        <taxon>Pseudomonadati</taxon>
        <taxon>Pseudomonadota</taxon>
        <taxon>Gammaproteobacteria</taxon>
        <taxon>Moraxellales</taxon>
        <taxon>Moraxellaceae</taxon>
        <taxon>Acinetobacter</taxon>
        <taxon>Acinetobacter calcoaceticus/baumannii complex</taxon>
    </lineage>
</organism>
<accession>A0AAV3JX90</accession>
<sequence length="49" mass="5414">MLACLIYGSDQTTCIGYLNMDLVIGLFAAFAVLFGLSYVFKIVLRLMGF</sequence>
<gene>
    <name evidence="2" type="ORF">N173_19455</name>
</gene>
<evidence type="ECO:0000313" key="3">
    <source>
        <dbReference type="Proteomes" id="UP000016517"/>
    </source>
</evidence>
<dbReference type="AlphaFoldDB" id="A0AAV3JX90"/>
<keyword evidence="1" id="KW-0472">Membrane</keyword>
<keyword evidence="1" id="KW-1133">Transmembrane helix</keyword>
<reference evidence="2 3" key="1">
    <citation type="submission" date="2013-08" db="EMBL/GenBank/DDBJ databases">
        <title>Study of Ammonical-Nitrogen removal by Nitrification Denitrification process using lab isolates.</title>
        <authorList>
            <person name="Khardenavis A.A."/>
            <person name="Pal R.R."/>
            <person name="Kapley A."/>
            <person name="Qureshi A."/>
            <person name="Purohit H.J."/>
        </authorList>
    </citation>
    <scope>NUCLEOTIDE SEQUENCE [LARGE SCALE GENOMIC DNA]</scope>
    <source>
        <strain evidence="2 3">EGD-HP18</strain>
    </source>
</reference>
<dbReference type="Proteomes" id="UP000016517">
    <property type="component" value="Unassembled WGS sequence"/>
</dbReference>
<evidence type="ECO:0000256" key="1">
    <source>
        <dbReference type="SAM" id="Phobius"/>
    </source>
</evidence>
<keyword evidence="1" id="KW-0812">Transmembrane</keyword>
<evidence type="ECO:0000313" key="2">
    <source>
        <dbReference type="EMBL" id="ERH68352.1"/>
    </source>
</evidence>
<proteinExistence type="predicted"/>
<protein>
    <submittedName>
        <fullName evidence="2">Uncharacterized protein</fullName>
    </submittedName>
</protein>
<comment type="caution">
    <text evidence="2">The sequence shown here is derived from an EMBL/GenBank/DDBJ whole genome shotgun (WGS) entry which is preliminary data.</text>
</comment>
<dbReference type="EMBL" id="AVST01000080">
    <property type="protein sequence ID" value="ERH68352.1"/>
    <property type="molecule type" value="Genomic_DNA"/>
</dbReference>
<feature type="transmembrane region" description="Helical" evidence="1">
    <location>
        <begin position="22"/>
        <end position="44"/>
    </location>
</feature>
<name>A0AAV3JX90_ACIBA</name>